<keyword evidence="14" id="KW-1185">Reference proteome</keyword>
<dbReference type="SUPFAM" id="SSF51126">
    <property type="entry name" value="Pectin lyase-like"/>
    <property type="match status" value="1"/>
</dbReference>
<dbReference type="EMBL" id="JAAMPI010000783">
    <property type="protein sequence ID" value="KAF4628638.1"/>
    <property type="molecule type" value="Genomic_DNA"/>
</dbReference>
<keyword evidence="7" id="KW-0325">Glycoprotein</keyword>
<feature type="region of interest" description="Disordered" evidence="11">
    <location>
        <begin position="623"/>
        <end position="651"/>
    </location>
</feature>
<organism evidence="13 14">
    <name type="scientific">Cudoniella acicularis</name>
    <dbReference type="NCBI Taxonomy" id="354080"/>
    <lineage>
        <taxon>Eukaryota</taxon>
        <taxon>Fungi</taxon>
        <taxon>Dikarya</taxon>
        <taxon>Ascomycota</taxon>
        <taxon>Pezizomycotina</taxon>
        <taxon>Leotiomycetes</taxon>
        <taxon>Helotiales</taxon>
        <taxon>Tricladiaceae</taxon>
        <taxon>Cudoniella</taxon>
    </lineage>
</organism>
<dbReference type="PANTHER" id="PTHR31736">
    <property type="match status" value="1"/>
</dbReference>
<dbReference type="InterPro" id="IPR012334">
    <property type="entry name" value="Pectin_lyas_fold"/>
</dbReference>
<evidence type="ECO:0000256" key="10">
    <source>
        <dbReference type="RuleBase" id="RU361169"/>
    </source>
</evidence>
<comment type="similarity">
    <text evidence="2 10">Belongs to the glycosyl hydrolase 28 family.</text>
</comment>
<evidence type="ECO:0000256" key="5">
    <source>
        <dbReference type="ARBA" id="ARBA00022801"/>
    </source>
</evidence>
<dbReference type="GO" id="GO:0046576">
    <property type="term" value="F:rhamnogalacturonan alpha-L-rhamnopyranosyl-(1-&gt;4)-alpha-D-galactopyranosyluronide lyase activity"/>
    <property type="evidence" value="ECO:0007669"/>
    <property type="project" value="UniProtKB-ARBA"/>
</dbReference>
<accession>A0A8H4RGQ4</accession>
<evidence type="ECO:0000256" key="9">
    <source>
        <dbReference type="ARBA" id="ARBA00023316"/>
    </source>
</evidence>
<keyword evidence="4 12" id="KW-0732">Signal</keyword>
<keyword evidence="5 10" id="KW-0378">Hydrolase</keyword>
<dbReference type="OrthoDB" id="187139at2759"/>
<name>A0A8H4RGQ4_9HELO</name>
<dbReference type="Pfam" id="PF00295">
    <property type="entry name" value="Glyco_hydro_28"/>
    <property type="match status" value="1"/>
</dbReference>
<dbReference type="GO" id="GO:0004650">
    <property type="term" value="F:polygalacturonase activity"/>
    <property type="evidence" value="ECO:0007669"/>
    <property type="project" value="InterPro"/>
</dbReference>
<evidence type="ECO:0000313" key="14">
    <source>
        <dbReference type="Proteomes" id="UP000566819"/>
    </source>
</evidence>
<evidence type="ECO:0000256" key="6">
    <source>
        <dbReference type="ARBA" id="ARBA00023157"/>
    </source>
</evidence>
<feature type="chain" id="PRO_5034575832" description="Glycoside hydrolase family 28 protein" evidence="12">
    <location>
        <begin position="25"/>
        <end position="651"/>
    </location>
</feature>
<comment type="caution">
    <text evidence="13">The sequence shown here is derived from an EMBL/GenBank/DDBJ whole genome shotgun (WGS) entry which is preliminary data.</text>
</comment>
<dbReference type="GO" id="GO:0071555">
    <property type="term" value="P:cell wall organization"/>
    <property type="evidence" value="ECO:0007669"/>
    <property type="project" value="UniProtKB-KW"/>
</dbReference>
<dbReference type="GO" id="GO:0005975">
    <property type="term" value="P:carbohydrate metabolic process"/>
    <property type="evidence" value="ECO:0007669"/>
    <property type="project" value="InterPro"/>
</dbReference>
<evidence type="ECO:0000256" key="2">
    <source>
        <dbReference type="ARBA" id="ARBA00008834"/>
    </source>
</evidence>
<keyword evidence="9" id="KW-0961">Cell wall biogenesis/degradation</keyword>
<proteinExistence type="inferred from homology"/>
<sequence length="651" mass="67090">MISKLFRDVLVYALFLSSQVYAQAQVDTSTTGALTPLSSKSKICNVLDYGAAADNKTDIGPAIIKAFSSCASSGGATIYIPPGSYSIATGVTLNKGSAYAIQIDGLITLTSDGSFGGNAIVIENASDVEVFSSNTLGAINGQGYITRITSSGQNARLLRFISCENISIHDIILVDSPTFHLVFNSVSNLEAYQITIRGPNKGGTDGIDLICTDNCWLHDIEVTNRDECVSVKSPSQNVLIENMYCNQSGGMSIGSLTADGVTSSADAAAVSNITMRNIYIHQCTQMLMIKTFPGGSGATGYVKNSLFENFWAYDTTYGLDIDQYWESHTTPDTGAVALSSLTFNNWTGTVDNGVSRGPIVIRGSDIVPLTDITLTNIDMWTVNQNKILNQCKNVYGTGYCAGTSTASSLTTFTTTVTTTSPPVGFTSPTSPAWGLGTTGYGLTIPIPIYTPAVFWSPASAGVASGSATSDAVTSSASSAAAVKTSAASTGSSPSSKVATSTEKAATAIVTSLAVSPPTSSSPSTTFAVAGVVTSASESSSIVETLAAAGAESTTISEFTPSISSVSTPVASSTEATASIPSISASSSVTSSEIPVFTPSIPSNATIITASTTALETTLLTSSIPTTQSGLPLPSGAPSEPGYNPDEWECKW</sequence>
<evidence type="ECO:0000256" key="11">
    <source>
        <dbReference type="SAM" id="MobiDB-lite"/>
    </source>
</evidence>
<keyword evidence="8 10" id="KW-0326">Glycosidase</keyword>
<evidence type="ECO:0000256" key="3">
    <source>
        <dbReference type="ARBA" id="ARBA00022525"/>
    </source>
</evidence>
<dbReference type="GO" id="GO:0005576">
    <property type="term" value="C:extracellular region"/>
    <property type="evidence" value="ECO:0007669"/>
    <property type="project" value="UniProtKB-SubCell"/>
</dbReference>
<gene>
    <name evidence="13" type="ORF">G7Y89_g9515</name>
</gene>
<keyword evidence="6" id="KW-1015">Disulfide bond</keyword>
<feature type="signal peptide" evidence="12">
    <location>
        <begin position="1"/>
        <end position="24"/>
    </location>
</feature>
<dbReference type="InterPro" id="IPR000743">
    <property type="entry name" value="Glyco_hydro_28"/>
</dbReference>
<dbReference type="AlphaFoldDB" id="A0A8H4RGQ4"/>
<comment type="subcellular location">
    <subcellularLocation>
        <location evidence="1">Secreted</location>
    </subcellularLocation>
</comment>
<dbReference type="InterPro" id="IPR011050">
    <property type="entry name" value="Pectin_lyase_fold/virulence"/>
</dbReference>
<dbReference type="Proteomes" id="UP000566819">
    <property type="component" value="Unassembled WGS sequence"/>
</dbReference>
<evidence type="ECO:0000256" key="12">
    <source>
        <dbReference type="SAM" id="SignalP"/>
    </source>
</evidence>
<evidence type="ECO:0008006" key="15">
    <source>
        <dbReference type="Google" id="ProtNLM"/>
    </source>
</evidence>
<dbReference type="Gene3D" id="2.160.20.10">
    <property type="entry name" value="Single-stranded right-handed beta-helix, Pectin lyase-like"/>
    <property type="match status" value="1"/>
</dbReference>
<dbReference type="PANTHER" id="PTHR31736:SF19">
    <property type="entry name" value="PECTIN LYASE SUPERFAMILY PROTEIN-RELATED"/>
    <property type="match status" value="1"/>
</dbReference>
<evidence type="ECO:0000256" key="4">
    <source>
        <dbReference type="ARBA" id="ARBA00022729"/>
    </source>
</evidence>
<evidence type="ECO:0000256" key="8">
    <source>
        <dbReference type="ARBA" id="ARBA00023295"/>
    </source>
</evidence>
<evidence type="ECO:0000313" key="13">
    <source>
        <dbReference type="EMBL" id="KAF4628638.1"/>
    </source>
</evidence>
<evidence type="ECO:0000256" key="1">
    <source>
        <dbReference type="ARBA" id="ARBA00004613"/>
    </source>
</evidence>
<keyword evidence="3" id="KW-0964">Secreted</keyword>
<protein>
    <recommendedName>
        <fullName evidence="15">Glycoside hydrolase family 28 protein</fullName>
    </recommendedName>
</protein>
<reference evidence="13 14" key="1">
    <citation type="submission" date="2020-03" db="EMBL/GenBank/DDBJ databases">
        <title>Draft Genome Sequence of Cudoniella acicularis.</title>
        <authorList>
            <person name="Buettner E."/>
            <person name="Kellner H."/>
        </authorList>
    </citation>
    <scope>NUCLEOTIDE SEQUENCE [LARGE SCALE GENOMIC DNA]</scope>
    <source>
        <strain evidence="13 14">DSM 108380</strain>
    </source>
</reference>
<evidence type="ECO:0000256" key="7">
    <source>
        <dbReference type="ARBA" id="ARBA00023180"/>
    </source>
</evidence>